<dbReference type="EMBL" id="LSRX01000039">
    <property type="protein sequence ID" value="OLQ12682.1"/>
    <property type="molecule type" value="Genomic_DNA"/>
</dbReference>
<comment type="caution">
    <text evidence="1">The sequence shown here is derived from an EMBL/GenBank/DDBJ whole genome shotgun (WGS) entry which is preliminary data.</text>
</comment>
<accession>A0A1Q9EZ84</accession>
<protein>
    <recommendedName>
        <fullName evidence="3">PARP catalytic domain-containing protein</fullName>
    </recommendedName>
</protein>
<dbReference type="AlphaFoldDB" id="A0A1Q9EZ84"/>
<keyword evidence="2" id="KW-1185">Reference proteome</keyword>
<organism evidence="1 2">
    <name type="scientific">Symbiodinium microadriaticum</name>
    <name type="common">Dinoflagellate</name>
    <name type="synonym">Zooxanthella microadriatica</name>
    <dbReference type="NCBI Taxonomy" id="2951"/>
    <lineage>
        <taxon>Eukaryota</taxon>
        <taxon>Sar</taxon>
        <taxon>Alveolata</taxon>
        <taxon>Dinophyceae</taxon>
        <taxon>Suessiales</taxon>
        <taxon>Symbiodiniaceae</taxon>
        <taxon>Symbiodinium</taxon>
    </lineage>
</organism>
<dbReference type="Proteomes" id="UP000186817">
    <property type="component" value="Unassembled WGS sequence"/>
</dbReference>
<dbReference type="SUPFAM" id="SSF56399">
    <property type="entry name" value="ADP-ribosylation"/>
    <property type="match status" value="1"/>
</dbReference>
<evidence type="ECO:0008006" key="3">
    <source>
        <dbReference type="Google" id="ProtNLM"/>
    </source>
</evidence>
<sequence>MPNSTTSGPPKAYHGVGLVTLRYVKGDSKGWYPMILCRVTLGRIYYCANQDPTKDPGRDKLESACTTGGYHCVLGDRLKARGTYREYVVYDHFQVYPQFIVWYSRT</sequence>
<gene>
    <name evidence="1" type="ORF">AK812_SmicGene3389</name>
</gene>
<dbReference type="Gene3D" id="3.90.228.10">
    <property type="match status" value="1"/>
</dbReference>
<evidence type="ECO:0000313" key="1">
    <source>
        <dbReference type="EMBL" id="OLQ12682.1"/>
    </source>
</evidence>
<dbReference type="OrthoDB" id="432659at2759"/>
<reference evidence="1 2" key="1">
    <citation type="submission" date="2016-02" db="EMBL/GenBank/DDBJ databases">
        <title>Genome analysis of coral dinoflagellate symbionts highlights evolutionary adaptations to a symbiotic lifestyle.</title>
        <authorList>
            <person name="Aranda M."/>
            <person name="Li Y."/>
            <person name="Liew Y.J."/>
            <person name="Baumgarten S."/>
            <person name="Simakov O."/>
            <person name="Wilson M."/>
            <person name="Piel J."/>
            <person name="Ashoor H."/>
            <person name="Bougouffa S."/>
            <person name="Bajic V.B."/>
            <person name="Ryu T."/>
            <person name="Ravasi T."/>
            <person name="Bayer T."/>
            <person name="Micklem G."/>
            <person name="Kim H."/>
            <person name="Bhak J."/>
            <person name="Lajeunesse T.C."/>
            <person name="Voolstra C.R."/>
        </authorList>
    </citation>
    <scope>NUCLEOTIDE SEQUENCE [LARGE SCALE GENOMIC DNA]</scope>
    <source>
        <strain evidence="1 2">CCMP2467</strain>
    </source>
</reference>
<proteinExistence type="predicted"/>
<name>A0A1Q9EZ84_SYMMI</name>
<evidence type="ECO:0000313" key="2">
    <source>
        <dbReference type="Proteomes" id="UP000186817"/>
    </source>
</evidence>